<keyword evidence="1" id="KW-0449">Lipoprotein</keyword>
<name>A0ABZ0IPF5_9BACT</name>
<dbReference type="InterPro" id="IPR020018">
    <property type="entry name" value="Motility-assoc_lipoprot_GldH"/>
</dbReference>
<dbReference type="PROSITE" id="PS51257">
    <property type="entry name" value="PROKAR_LIPOPROTEIN"/>
    <property type="match status" value="1"/>
</dbReference>
<keyword evidence="2" id="KW-1185">Reference proteome</keyword>
<evidence type="ECO:0000313" key="1">
    <source>
        <dbReference type="EMBL" id="WOK05601.1"/>
    </source>
</evidence>
<dbReference type="NCBIfam" id="TIGR03511">
    <property type="entry name" value="GldH_lipo"/>
    <property type="match status" value="1"/>
</dbReference>
<proteinExistence type="predicted"/>
<dbReference type="EMBL" id="CP136051">
    <property type="protein sequence ID" value="WOK05601.1"/>
    <property type="molecule type" value="Genomic_DNA"/>
</dbReference>
<reference evidence="1 2" key="1">
    <citation type="journal article" date="2023" name="Microbiol. Resour. Announc.">
        <title>Complete Genome Sequence of Imperialibacter roseus strain P4T.</title>
        <authorList>
            <person name="Tizabi D.R."/>
            <person name="Bachvaroff T."/>
            <person name="Hill R.T."/>
        </authorList>
    </citation>
    <scope>NUCLEOTIDE SEQUENCE [LARGE SCALE GENOMIC DNA]</scope>
    <source>
        <strain evidence="1 2">P4T</strain>
    </source>
</reference>
<dbReference type="Pfam" id="PF14109">
    <property type="entry name" value="GldH_lipo"/>
    <property type="match status" value="1"/>
</dbReference>
<organism evidence="1 2">
    <name type="scientific">Imperialibacter roseus</name>
    <dbReference type="NCBI Taxonomy" id="1324217"/>
    <lineage>
        <taxon>Bacteria</taxon>
        <taxon>Pseudomonadati</taxon>
        <taxon>Bacteroidota</taxon>
        <taxon>Cytophagia</taxon>
        <taxon>Cytophagales</taxon>
        <taxon>Flammeovirgaceae</taxon>
        <taxon>Imperialibacter</taxon>
    </lineage>
</organism>
<dbReference type="RefSeq" id="WP_317488359.1">
    <property type="nucleotide sequence ID" value="NZ_CP136051.1"/>
</dbReference>
<gene>
    <name evidence="1" type="ORF">RT717_21220</name>
</gene>
<sequence>MRTPLLGSKLGGLICLSAGLVFLLSSCSDSRIYDEYHDFDENVWHMDSTEKFTFPVDATEDQFRLSYLVRNTADYSYYNLYLKFTLEDSLHQVIESQMQEVILFDPKTGKPYGSGLGDLFSHEFPAIDNFTFPYKGKFTFSVQQYMRVESLTGIQSLGLKVERVGQE</sequence>
<dbReference type="Proteomes" id="UP001302349">
    <property type="component" value="Chromosome"/>
</dbReference>
<accession>A0ABZ0IPF5</accession>
<evidence type="ECO:0000313" key="2">
    <source>
        <dbReference type="Proteomes" id="UP001302349"/>
    </source>
</evidence>
<protein>
    <submittedName>
        <fullName evidence="1">Gliding motility lipoprotein GldH</fullName>
    </submittedName>
</protein>